<keyword evidence="1" id="KW-0808">Transferase</keyword>
<accession>A0A2S9QCM3</accession>
<dbReference type="Proteomes" id="UP000237682">
    <property type="component" value="Unassembled WGS sequence"/>
</dbReference>
<dbReference type="InterPro" id="IPR027612">
    <property type="entry name" value="Put_MTase_LIC12133"/>
</dbReference>
<name>A0A2S9QCM3_9HYPH</name>
<dbReference type="SUPFAM" id="SSF53335">
    <property type="entry name" value="S-adenosyl-L-methionine-dependent methyltransferases"/>
    <property type="match status" value="1"/>
</dbReference>
<reference evidence="1 2" key="1">
    <citation type="submission" date="2018-02" db="EMBL/GenBank/DDBJ databases">
        <title>Whole genome sequencing of endophytic bacterium.</title>
        <authorList>
            <person name="Eedara R."/>
            <person name="Podile A.R."/>
        </authorList>
    </citation>
    <scope>NUCLEOTIDE SEQUENCE [LARGE SCALE GENOMIC DNA]</scope>
    <source>
        <strain evidence="1 2">RP1T</strain>
    </source>
</reference>
<comment type="caution">
    <text evidence="1">The sequence shown here is derived from an EMBL/GenBank/DDBJ whole genome shotgun (WGS) entry which is preliminary data.</text>
</comment>
<proteinExistence type="predicted"/>
<protein>
    <submittedName>
        <fullName evidence="1">Methyltransferase, TIGR04325 family</fullName>
    </submittedName>
</protein>
<organism evidence="1 2">
    <name type="scientific">Labrys okinawensis</name>
    <dbReference type="NCBI Taxonomy" id="346911"/>
    <lineage>
        <taxon>Bacteria</taxon>
        <taxon>Pseudomonadati</taxon>
        <taxon>Pseudomonadota</taxon>
        <taxon>Alphaproteobacteria</taxon>
        <taxon>Hyphomicrobiales</taxon>
        <taxon>Xanthobacteraceae</taxon>
        <taxon>Labrys</taxon>
    </lineage>
</organism>
<dbReference type="GO" id="GO:0032259">
    <property type="term" value="P:methylation"/>
    <property type="evidence" value="ECO:0007669"/>
    <property type="project" value="UniProtKB-KW"/>
</dbReference>
<keyword evidence="2" id="KW-1185">Reference proteome</keyword>
<dbReference type="Gene3D" id="3.40.50.150">
    <property type="entry name" value="Vaccinia Virus protein VP39"/>
    <property type="match status" value="1"/>
</dbReference>
<evidence type="ECO:0000313" key="1">
    <source>
        <dbReference type="EMBL" id="PRH87097.1"/>
    </source>
</evidence>
<dbReference type="EMBL" id="PUEJ01000004">
    <property type="protein sequence ID" value="PRH87097.1"/>
    <property type="molecule type" value="Genomic_DNA"/>
</dbReference>
<dbReference type="RefSeq" id="WP_105862039.1">
    <property type="nucleotide sequence ID" value="NZ_PUEJ01000004.1"/>
</dbReference>
<dbReference type="GO" id="GO:0008168">
    <property type="term" value="F:methyltransferase activity"/>
    <property type="evidence" value="ECO:0007669"/>
    <property type="project" value="UniProtKB-KW"/>
</dbReference>
<dbReference type="AlphaFoldDB" id="A0A2S9QCM3"/>
<sequence>MKQLFKALMMHSAIGAWLGKLPFVKSLYIRHVWAGRMDLFYGLFGSYAEAERFSASIGKVGWHDDTLAELLVRDADVEAPDLFQTSQYAVMLWLSKLLQPGGTVVDFGGAGGIFYELCERYGLLKPPLRWHVVDMPDMVERGRQRHATLGSSMISFGSELAEAPAPDIMLMLGMIQYLPDPFGEHGPGILDTVPALPDHILINKIPISDAPDAWTAQNHVSSVIPCRLFNRAKFLAYFEARGYHLQDRWLVPELLAEIPFHPERTLTYFEGFYLRRQA</sequence>
<dbReference type="NCBIfam" id="TIGR04325">
    <property type="entry name" value="MTase_LIC12133"/>
    <property type="match status" value="1"/>
</dbReference>
<evidence type="ECO:0000313" key="2">
    <source>
        <dbReference type="Proteomes" id="UP000237682"/>
    </source>
</evidence>
<keyword evidence="1" id="KW-0489">Methyltransferase</keyword>
<gene>
    <name evidence="1" type="ORF">C5L14_10610</name>
</gene>
<dbReference type="OrthoDB" id="118271at2"/>
<dbReference type="InterPro" id="IPR029063">
    <property type="entry name" value="SAM-dependent_MTases_sf"/>
</dbReference>